<proteinExistence type="predicted"/>
<evidence type="ECO:0000313" key="1">
    <source>
        <dbReference type="EMBL" id="KAJ3205773.1"/>
    </source>
</evidence>
<dbReference type="Proteomes" id="UP001211065">
    <property type="component" value="Unassembled WGS sequence"/>
</dbReference>
<evidence type="ECO:0000313" key="2">
    <source>
        <dbReference type="Proteomes" id="UP001211065"/>
    </source>
</evidence>
<sequence length="103" mass="12447">MNATNFAPVGLCDKVDLVETYMKNNKEIYLPWISEVFMKKTMAIPRLFFIIHTEELSEEQRNFWRGTLAFFKDFDGWSVDVTIGDKETWNDYEYEHKFWTKIF</sequence>
<organism evidence="1 2">
    <name type="scientific">Clydaea vesicula</name>
    <dbReference type="NCBI Taxonomy" id="447962"/>
    <lineage>
        <taxon>Eukaryota</taxon>
        <taxon>Fungi</taxon>
        <taxon>Fungi incertae sedis</taxon>
        <taxon>Chytridiomycota</taxon>
        <taxon>Chytridiomycota incertae sedis</taxon>
        <taxon>Chytridiomycetes</taxon>
        <taxon>Lobulomycetales</taxon>
        <taxon>Lobulomycetaceae</taxon>
        <taxon>Clydaea</taxon>
    </lineage>
</organism>
<reference evidence="1" key="1">
    <citation type="submission" date="2020-05" db="EMBL/GenBank/DDBJ databases">
        <title>Phylogenomic resolution of chytrid fungi.</title>
        <authorList>
            <person name="Stajich J.E."/>
            <person name="Amses K."/>
            <person name="Simmons R."/>
            <person name="Seto K."/>
            <person name="Myers J."/>
            <person name="Bonds A."/>
            <person name="Quandt C.A."/>
            <person name="Barry K."/>
            <person name="Liu P."/>
            <person name="Grigoriev I."/>
            <person name="Longcore J.E."/>
            <person name="James T.Y."/>
        </authorList>
    </citation>
    <scope>NUCLEOTIDE SEQUENCE</scope>
    <source>
        <strain evidence="1">JEL0476</strain>
    </source>
</reference>
<protein>
    <submittedName>
        <fullName evidence="1">Uncharacterized protein</fullName>
    </submittedName>
</protein>
<name>A0AAD5TV14_9FUNG</name>
<gene>
    <name evidence="1" type="ORF">HK099_000704</name>
</gene>
<accession>A0AAD5TV14</accession>
<dbReference type="EMBL" id="JADGJW010001177">
    <property type="protein sequence ID" value="KAJ3205773.1"/>
    <property type="molecule type" value="Genomic_DNA"/>
</dbReference>
<dbReference type="AlphaFoldDB" id="A0AAD5TV14"/>
<keyword evidence="2" id="KW-1185">Reference proteome</keyword>
<comment type="caution">
    <text evidence="1">The sequence shown here is derived from an EMBL/GenBank/DDBJ whole genome shotgun (WGS) entry which is preliminary data.</text>
</comment>